<protein>
    <submittedName>
        <fullName evidence="1">Uncharacterized protein</fullName>
    </submittedName>
</protein>
<dbReference type="RefSeq" id="WP_073044597.1">
    <property type="nucleotide sequence ID" value="NZ_FQUO01000011.1"/>
</dbReference>
<evidence type="ECO:0000313" key="2">
    <source>
        <dbReference type="Proteomes" id="UP000184368"/>
    </source>
</evidence>
<accession>A0A1M5DTA5</accession>
<gene>
    <name evidence="1" type="ORF">SAMN05444008_11178</name>
</gene>
<dbReference type="EMBL" id="FQUO01000011">
    <property type="protein sequence ID" value="SHF70233.1"/>
    <property type="molecule type" value="Genomic_DNA"/>
</dbReference>
<reference evidence="1 2" key="1">
    <citation type="submission" date="2016-11" db="EMBL/GenBank/DDBJ databases">
        <authorList>
            <person name="Jaros S."/>
            <person name="Januszkiewicz K."/>
            <person name="Wedrychowicz H."/>
        </authorList>
    </citation>
    <scope>NUCLEOTIDE SEQUENCE [LARGE SCALE GENOMIC DNA]</scope>
    <source>
        <strain evidence="1 2">DSM 26897</strain>
    </source>
</reference>
<dbReference type="OrthoDB" id="678591at2"/>
<keyword evidence="2" id="KW-1185">Reference proteome</keyword>
<organism evidence="1 2">
    <name type="scientific">Cnuella takakiae</name>
    <dbReference type="NCBI Taxonomy" id="1302690"/>
    <lineage>
        <taxon>Bacteria</taxon>
        <taxon>Pseudomonadati</taxon>
        <taxon>Bacteroidota</taxon>
        <taxon>Chitinophagia</taxon>
        <taxon>Chitinophagales</taxon>
        <taxon>Chitinophagaceae</taxon>
        <taxon>Cnuella</taxon>
    </lineage>
</organism>
<dbReference type="AlphaFoldDB" id="A0A1M5DTA5"/>
<dbReference type="STRING" id="1302690.BUE76_19805"/>
<dbReference type="Proteomes" id="UP000184368">
    <property type="component" value="Unassembled WGS sequence"/>
</dbReference>
<evidence type="ECO:0000313" key="1">
    <source>
        <dbReference type="EMBL" id="SHF70233.1"/>
    </source>
</evidence>
<name>A0A1M5DTA5_9BACT</name>
<sequence length="90" mass="10546">MNIEEIELFLERQTVKAGQHVRIDFKKRDPIFGLFIKTNDFTDLKSKNFWRIVTATNMAEYQKTKNMNLARIFSGSDFSKLSVKDIVLKS</sequence>
<proteinExistence type="predicted"/>